<accession>A0A9N9MTB5</accession>
<gene>
    <name evidence="1" type="ORF">CEUTPL_LOCUS10461</name>
</gene>
<proteinExistence type="predicted"/>
<dbReference type="Proteomes" id="UP001152799">
    <property type="component" value="Chromosome 6"/>
</dbReference>
<name>A0A9N9MTB5_9CUCU</name>
<dbReference type="EMBL" id="OU892282">
    <property type="protein sequence ID" value="CAG9769991.1"/>
    <property type="molecule type" value="Genomic_DNA"/>
</dbReference>
<evidence type="ECO:0000313" key="2">
    <source>
        <dbReference type="Proteomes" id="UP001152799"/>
    </source>
</evidence>
<sequence>MAVLPEEVVGKAKMNLLSFLTTGKLQITKLPKPTTGSCDEKIDEESAKGRFGWFSIEKIDVPYITRLGENYCSVRMVEKVLRKWLNHLHQDIYNCTNIRSYYITEIEAQLFNEINFKHCDTQFGRELFTARDLIVKLTDANEFHQFLGYCYHKLVNTKVYLPNRCGFIQINKQSVVPYTIYKSQKCLPLFYFEGEVDHLKPLTNKIEGWDLSYLKFCCKVQGIRNELFAHDSCSVITLNDIKKYFPAGTVFEDYWPNNTLELSELLIKGRSRLPQNVLWSRPGASPINTVARPSFKQATQVEAATNRPIQ</sequence>
<keyword evidence="2" id="KW-1185">Reference proteome</keyword>
<evidence type="ECO:0000313" key="1">
    <source>
        <dbReference type="EMBL" id="CAG9769991.1"/>
    </source>
</evidence>
<dbReference type="AlphaFoldDB" id="A0A9N9MTB5"/>
<reference evidence="1" key="1">
    <citation type="submission" date="2022-01" db="EMBL/GenBank/DDBJ databases">
        <authorList>
            <person name="King R."/>
        </authorList>
    </citation>
    <scope>NUCLEOTIDE SEQUENCE</scope>
</reference>
<organism evidence="1 2">
    <name type="scientific">Ceutorhynchus assimilis</name>
    <name type="common">cabbage seed weevil</name>
    <dbReference type="NCBI Taxonomy" id="467358"/>
    <lineage>
        <taxon>Eukaryota</taxon>
        <taxon>Metazoa</taxon>
        <taxon>Ecdysozoa</taxon>
        <taxon>Arthropoda</taxon>
        <taxon>Hexapoda</taxon>
        <taxon>Insecta</taxon>
        <taxon>Pterygota</taxon>
        <taxon>Neoptera</taxon>
        <taxon>Endopterygota</taxon>
        <taxon>Coleoptera</taxon>
        <taxon>Polyphaga</taxon>
        <taxon>Cucujiformia</taxon>
        <taxon>Curculionidae</taxon>
        <taxon>Ceutorhynchinae</taxon>
        <taxon>Ceutorhynchus</taxon>
    </lineage>
</organism>
<dbReference type="OrthoDB" id="6497308at2759"/>
<protein>
    <submittedName>
        <fullName evidence="1">Uncharacterized protein</fullName>
    </submittedName>
</protein>